<dbReference type="InterPro" id="IPR019644">
    <property type="entry name" value="DUF2508"/>
</dbReference>
<dbReference type="Proteomes" id="UP001589854">
    <property type="component" value="Unassembled WGS sequence"/>
</dbReference>
<protein>
    <submittedName>
        <fullName evidence="1">YaaL family protein</fullName>
    </submittedName>
</protein>
<proteinExistence type="predicted"/>
<dbReference type="EMBL" id="JBHLVO010000050">
    <property type="protein sequence ID" value="MFC0274874.1"/>
    <property type="molecule type" value="Genomic_DNA"/>
</dbReference>
<gene>
    <name evidence="1" type="ORF">ACFFIX_26570</name>
</gene>
<comment type="caution">
    <text evidence="1">The sequence shown here is derived from an EMBL/GenBank/DDBJ whole genome shotgun (WGS) entry which is preliminary data.</text>
</comment>
<organism evidence="1 2">
    <name type="scientific">Metabacillus herbersteinensis</name>
    <dbReference type="NCBI Taxonomy" id="283816"/>
    <lineage>
        <taxon>Bacteria</taxon>
        <taxon>Bacillati</taxon>
        <taxon>Bacillota</taxon>
        <taxon>Bacilli</taxon>
        <taxon>Bacillales</taxon>
        <taxon>Bacillaceae</taxon>
        <taxon>Metabacillus</taxon>
    </lineage>
</organism>
<name>A0ABV6GMN3_9BACI</name>
<keyword evidence="2" id="KW-1185">Reference proteome</keyword>
<dbReference type="RefSeq" id="WP_378939550.1">
    <property type="nucleotide sequence ID" value="NZ_JBHLVO010000050.1"/>
</dbReference>
<evidence type="ECO:0000313" key="1">
    <source>
        <dbReference type="EMBL" id="MFC0274874.1"/>
    </source>
</evidence>
<dbReference type="Pfam" id="PF10704">
    <property type="entry name" value="DUF2508"/>
    <property type="match status" value="1"/>
</dbReference>
<sequence>MLFRRKGWLRNQYDQLLLESLLSAKSEWNRQKQLVDKSVEPSSEVLYELKLAEAKYFFLFKEAKKRNITFGKYRGSL</sequence>
<accession>A0ABV6GMN3</accession>
<evidence type="ECO:0000313" key="2">
    <source>
        <dbReference type="Proteomes" id="UP001589854"/>
    </source>
</evidence>
<reference evidence="1 2" key="1">
    <citation type="submission" date="2024-09" db="EMBL/GenBank/DDBJ databases">
        <authorList>
            <person name="Sun Q."/>
            <person name="Mori K."/>
        </authorList>
    </citation>
    <scope>NUCLEOTIDE SEQUENCE [LARGE SCALE GENOMIC DNA]</scope>
    <source>
        <strain evidence="1 2">CCM 7228</strain>
    </source>
</reference>